<keyword evidence="6" id="KW-1185">Reference proteome</keyword>
<dbReference type="InterPro" id="IPR052240">
    <property type="entry name" value="SAP_domain_ribonucleoprotein"/>
</dbReference>
<evidence type="ECO:0000256" key="3">
    <source>
        <dbReference type="SAM" id="MobiDB-lite"/>
    </source>
</evidence>
<dbReference type="InterPro" id="IPR036361">
    <property type="entry name" value="SAP_dom_sf"/>
</dbReference>
<dbReference type="SUPFAM" id="SSF68906">
    <property type="entry name" value="SAP domain"/>
    <property type="match status" value="1"/>
</dbReference>
<evidence type="ECO:0000256" key="2">
    <source>
        <dbReference type="ARBA" id="ARBA00046328"/>
    </source>
</evidence>
<evidence type="ECO:0000313" key="5">
    <source>
        <dbReference type="EMBL" id="KAK4092262.1"/>
    </source>
</evidence>
<evidence type="ECO:0000313" key="6">
    <source>
        <dbReference type="Proteomes" id="UP001287286"/>
    </source>
</evidence>
<feature type="compositionally biased region" description="Basic and acidic residues" evidence="3">
    <location>
        <begin position="242"/>
        <end position="251"/>
    </location>
</feature>
<feature type="region of interest" description="Disordered" evidence="3">
    <location>
        <begin position="237"/>
        <end position="430"/>
    </location>
</feature>
<dbReference type="EMBL" id="JAWRVI010000009">
    <property type="protein sequence ID" value="KAK4092262.1"/>
    <property type="molecule type" value="Genomic_DNA"/>
</dbReference>
<dbReference type="Proteomes" id="UP001287286">
    <property type="component" value="Unassembled WGS sequence"/>
</dbReference>
<proteinExistence type="inferred from homology"/>
<sequence length="1080" mass="115960">MGITKQCKVKSAAGQGNESGDIAVTEFHNLGSMTMEEYGFCPRVLRLPIHSSHQFPSAVAPSCHPPVVCRALALAGVQGTSALCGMDGAMPNRAATQHHQGRHDWSVQAASWQAGWPLATAQPPPPKEPRHRAGASVQELLSTSSRHSLSASHPAHPRSATPSCRLDLKYLASDTSPSTSRLPEPDTFPSAQHPIIKMAGYSSLKVPELKKLLAERNLPQTGNKADLIARLQEADQNEAPADADKPGKADKEDEITYTDDEETAPAAPKPAEPEPAQQTEQAAAPVAAETAAEPADKATEEKPEAPAQSFAIGLSATTADDEAKKRAERAKRFGLEEDDDAKKRADRAKRFGLDEKELTGLDSALPERPLKRGRAREGDEAAGRGNKRQSLDRRGDRQGRGRHNGQGDRRRAGSNGPAKKASILDDPTEREKAAKRAARFAAYGHDCLYKDLPNRVSVLLSRRSDDLTPWAYRPGEIAPRLRCLRPPGWPESRTQPAIRDQAADVVGGHHAAIAPKSNIVITAMLASRRGAAEARHSRWPRLSRIMLTRNQAPVYGGETRSGSKVPGACEVVTLLRDMARESTERANGMHQTLAQRLAPVAGASGGNDWSLDPWNQDCKWRSRLNLAVATASTAGVGDSSHEDVPRHGSPRSAATAACGEAIKLCWLPPGSPQTSAEIEVMQVSQDPGTGAALTMDAISVRAAEHACQCTEVHLAITGIAVQHPSTPRCRTHMRNPPPLPPRPASSNHCPRCLLDGDATSCETQLRAYAEAHAELRERGRPVRDLYRIARRGHLPVRVHPVLAKAALALLRDPPSYTGGMPRSFLSTSSSSDQDKRRDEHAPTLGLDLVLLPATRATHPPTPVTGIFTHTSEHATGRQRSQASPGAHSRLLTPLATANLAHTNERADGPFPPRRLAGARTKLRKPTDTRHRRCASIGGPTKPAPCWAVKTLLRVRVQSSPQPPQAASNWTRRHAPAAGPLDAQRRSCARISSTLGDQRPPSPILTLQRLTQPLRSAPTARPVWLTDSPAGRRLASLQDATTAGGTGAVAALQYSNQVLSCCPQSTSVCPCKGRAGLPVAI</sequence>
<reference evidence="5 6" key="1">
    <citation type="journal article" date="2024" name="Microbiol. Resour. Announc.">
        <title>Genome annotations for the ascomycete fungi Trichoderma harzianum, Trichoderma aggressivum, and Purpureocillium lilacinum.</title>
        <authorList>
            <person name="Beijen E.P.W."/>
            <person name="Ohm R.A."/>
        </authorList>
    </citation>
    <scope>NUCLEOTIDE SEQUENCE [LARGE SCALE GENOMIC DNA]</scope>
    <source>
        <strain evidence="5 6">CBS 150709</strain>
    </source>
</reference>
<dbReference type="PANTHER" id="PTHR46551">
    <property type="entry name" value="SAP DOMAIN-CONTAINING RIBONUCLEOPROTEIN"/>
    <property type="match status" value="1"/>
</dbReference>
<accession>A0ABR0C7T0</accession>
<dbReference type="Pfam" id="PF18592">
    <property type="entry name" value="Tho1_MOS11_C"/>
    <property type="match status" value="1"/>
</dbReference>
<gene>
    <name evidence="5" type="ORF">Purlil1_3515</name>
</gene>
<dbReference type="PROSITE" id="PS50800">
    <property type="entry name" value="SAP"/>
    <property type="match status" value="1"/>
</dbReference>
<feature type="compositionally biased region" description="Basic and acidic residues" evidence="3">
    <location>
        <begin position="321"/>
        <end position="359"/>
    </location>
</feature>
<feature type="region of interest" description="Disordered" evidence="3">
    <location>
        <begin position="857"/>
        <end position="886"/>
    </location>
</feature>
<feature type="domain" description="SAP" evidence="4">
    <location>
        <begin position="201"/>
        <end position="235"/>
    </location>
</feature>
<keyword evidence="1" id="KW-0597">Phosphoprotein</keyword>
<dbReference type="InterPro" id="IPR040746">
    <property type="entry name" value="THO1_MOS11_C"/>
</dbReference>
<feature type="compositionally biased region" description="Polar residues" evidence="3">
    <location>
        <begin position="958"/>
        <end position="969"/>
    </location>
</feature>
<dbReference type="Pfam" id="PF02037">
    <property type="entry name" value="SAP"/>
    <property type="match status" value="1"/>
</dbReference>
<evidence type="ECO:0000259" key="4">
    <source>
        <dbReference type="PROSITE" id="PS50800"/>
    </source>
</evidence>
<feature type="compositionally biased region" description="Acidic residues" evidence="3">
    <location>
        <begin position="252"/>
        <end position="263"/>
    </location>
</feature>
<feature type="region of interest" description="Disordered" evidence="3">
    <location>
        <begin position="958"/>
        <end position="984"/>
    </location>
</feature>
<feature type="region of interest" description="Disordered" evidence="3">
    <location>
        <begin position="117"/>
        <end position="165"/>
    </location>
</feature>
<name>A0ABR0C7T0_PURLI</name>
<comment type="caution">
    <text evidence="5">The sequence shown here is derived from an EMBL/GenBank/DDBJ whole genome shotgun (WGS) entry which is preliminary data.</text>
</comment>
<dbReference type="PANTHER" id="PTHR46551:SF1">
    <property type="entry name" value="SAP DOMAIN-CONTAINING RIBONUCLEOPROTEIN"/>
    <property type="match status" value="1"/>
</dbReference>
<dbReference type="SMART" id="SM00513">
    <property type="entry name" value="SAP"/>
    <property type="match status" value="1"/>
</dbReference>
<feature type="region of interest" description="Disordered" evidence="3">
    <location>
        <begin position="816"/>
        <end position="839"/>
    </location>
</feature>
<organism evidence="5 6">
    <name type="scientific">Purpureocillium lilacinum</name>
    <name type="common">Paecilomyces lilacinus</name>
    <dbReference type="NCBI Taxonomy" id="33203"/>
    <lineage>
        <taxon>Eukaryota</taxon>
        <taxon>Fungi</taxon>
        <taxon>Dikarya</taxon>
        <taxon>Ascomycota</taxon>
        <taxon>Pezizomycotina</taxon>
        <taxon>Sordariomycetes</taxon>
        <taxon>Hypocreomycetidae</taxon>
        <taxon>Hypocreales</taxon>
        <taxon>Ophiocordycipitaceae</taxon>
        <taxon>Purpureocillium</taxon>
    </lineage>
</organism>
<feature type="compositionally biased region" description="Basic and acidic residues" evidence="3">
    <location>
        <begin position="389"/>
        <end position="411"/>
    </location>
</feature>
<evidence type="ECO:0000256" key="1">
    <source>
        <dbReference type="ARBA" id="ARBA00022553"/>
    </source>
</evidence>
<feature type="compositionally biased region" description="Low complexity" evidence="3">
    <location>
        <begin position="274"/>
        <end position="293"/>
    </location>
</feature>
<dbReference type="Gene3D" id="1.10.720.30">
    <property type="entry name" value="SAP domain"/>
    <property type="match status" value="1"/>
</dbReference>
<comment type="similarity">
    <text evidence="2">Belongs to the SAP domain-containing ribonucleoprotein family.</text>
</comment>
<feature type="compositionally biased region" description="Basic and acidic residues" evidence="3">
    <location>
        <begin position="294"/>
        <end position="304"/>
    </location>
</feature>
<dbReference type="InterPro" id="IPR003034">
    <property type="entry name" value="SAP_dom"/>
</dbReference>
<protein>
    <recommendedName>
        <fullName evidence="4">SAP domain-containing protein</fullName>
    </recommendedName>
</protein>
<feature type="compositionally biased region" description="Low complexity" evidence="3">
    <location>
        <begin position="140"/>
        <end position="163"/>
    </location>
</feature>